<dbReference type="Proteomes" id="UP000326289">
    <property type="component" value="Unassembled WGS sequence"/>
</dbReference>
<dbReference type="AlphaFoldDB" id="A0A5N6JH87"/>
<reference evidence="1 2" key="1">
    <citation type="submission" date="2019-04" db="EMBL/GenBank/DDBJ databases">
        <title>Fungal friends and foes A comparative genomics study of 23 Aspergillus species from section Flavi.</title>
        <authorList>
            <consortium name="DOE Joint Genome Institute"/>
            <person name="Kjaerbolling I."/>
            <person name="Vesth T.C."/>
            <person name="Frisvad J.C."/>
            <person name="Nybo J.L."/>
            <person name="Theobald S."/>
            <person name="Kildgaard S."/>
            <person name="Petersen T.I."/>
            <person name="Kuo A."/>
            <person name="Sato A."/>
            <person name="Lyhne E.K."/>
            <person name="Kogle M.E."/>
            <person name="Wiebenga A."/>
            <person name="Kun R.S."/>
            <person name="Lubbers R.J."/>
            <person name="Makela M.R."/>
            <person name="Barry K."/>
            <person name="Chovatia M."/>
            <person name="Clum A."/>
            <person name="Daum C."/>
            <person name="Haridas S."/>
            <person name="He G."/>
            <person name="LaButti K."/>
            <person name="Lipzen A."/>
            <person name="Mondo S."/>
            <person name="Pangilinan J."/>
            <person name="Riley R."/>
            <person name="Salamov A."/>
            <person name="Simmons B.A."/>
            <person name="Magnuson J.K."/>
            <person name="Henrissat B."/>
            <person name="Mortensen U.H."/>
            <person name="Larsen T.O."/>
            <person name="De vries R.P."/>
            <person name="Grigoriev I.V."/>
            <person name="Machida M."/>
            <person name="Baker S.E."/>
            <person name="Andersen M.R."/>
        </authorList>
    </citation>
    <scope>NUCLEOTIDE SEQUENCE [LARGE SCALE GENOMIC DNA]</scope>
    <source>
        <strain evidence="1 2">CBS 117635</strain>
    </source>
</reference>
<accession>A0A5N6JH87</accession>
<keyword evidence="2" id="KW-1185">Reference proteome</keyword>
<proteinExistence type="predicted"/>
<name>A0A5N6JH87_9EURO</name>
<dbReference type="EMBL" id="ML732769">
    <property type="protein sequence ID" value="KAB8278236.1"/>
    <property type="molecule type" value="Genomic_DNA"/>
</dbReference>
<evidence type="ECO:0000313" key="1">
    <source>
        <dbReference type="EMBL" id="KAB8278236.1"/>
    </source>
</evidence>
<gene>
    <name evidence="1" type="ORF">BDV30DRAFT_234180</name>
</gene>
<sequence length="122" mass="13768">MAARQFDQCRGQELLSKDETKKMLDKMEEDLVFDSSSYPEEGEDDDLRYPLIWLLPGIAARPFQVTDAHDLTGLPECPKWVQPGVRAVLVGWSKPRAPTESGPALWANAYLPQPYAQTQEGY</sequence>
<protein>
    <submittedName>
        <fullName evidence="1">Uncharacterized protein</fullName>
    </submittedName>
</protein>
<evidence type="ECO:0000313" key="2">
    <source>
        <dbReference type="Proteomes" id="UP000326289"/>
    </source>
</evidence>
<organism evidence="1 2">
    <name type="scientific">Aspergillus minisclerotigenes</name>
    <dbReference type="NCBI Taxonomy" id="656917"/>
    <lineage>
        <taxon>Eukaryota</taxon>
        <taxon>Fungi</taxon>
        <taxon>Dikarya</taxon>
        <taxon>Ascomycota</taxon>
        <taxon>Pezizomycotina</taxon>
        <taxon>Eurotiomycetes</taxon>
        <taxon>Eurotiomycetidae</taxon>
        <taxon>Eurotiales</taxon>
        <taxon>Aspergillaceae</taxon>
        <taxon>Aspergillus</taxon>
        <taxon>Aspergillus subgen. Circumdati</taxon>
    </lineage>
</organism>